<comment type="function">
    <text evidence="8">Toxic component of a toxin-antitoxin (TA) system. An RNase.</text>
</comment>
<evidence type="ECO:0000256" key="6">
    <source>
        <dbReference type="ARBA" id="ARBA00022842"/>
    </source>
</evidence>
<evidence type="ECO:0000256" key="7">
    <source>
        <dbReference type="ARBA" id="ARBA00038093"/>
    </source>
</evidence>
<feature type="binding site" evidence="8">
    <location>
        <position position="65"/>
    </location>
    <ligand>
        <name>Mg(2+)</name>
        <dbReference type="ChEBI" id="CHEBI:18420"/>
    </ligand>
</feature>
<dbReference type="Proteomes" id="UP000323522">
    <property type="component" value="Chromosome"/>
</dbReference>
<dbReference type="GO" id="GO:0090729">
    <property type="term" value="F:toxin activity"/>
    <property type="evidence" value="ECO:0007669"/>
    <property type="project" value="UniProtKB-KW"/>
</dbReference>
<dbReference type="CDD" id="cd18738">
    <property type="entry name" value="PIN_VapC4-5_FitB-like"/>
    <property type="match status" value="1"/>
</dbReference>
<evidence type="ECO:0000256" key="4">
    <source>
        <dbReference type="ARBA" id="ARBA00022723"/>
    </source>
</evidence>
<dbReference type="HAMAP" id="MF_00265">
    <property type="entry name" value="VapC_Nob1"/>
    <property type="match status" value="1"/>
</dbReference>
<evidence type="ECO:0000313" key="10">
    <source>
        <dbReference type="EMBL" id="QEN01117.1"/>
    </source>
</evidence>
<dbReference type="EC" id="3.1.-.-" evidence="8"/>
<evidence type="ECO:0000256" key="2">
    <source>
        <dbReference type="ARBA" id="ARBA00022649"/>
    </source>
</evidence>
<dbReference type="SUPFAM" id="SSF88723">
    <property type="entry name" value="PIN domain-like"/>
    <property type="match status" value="1"/>
</dbReference>
<keyword evidence="8" id="KW-0800">Toxin</keyword>
<dbReference type="Gene3D" id="3.40.50.1010">
    <property type="entry name" value="5'-nuclease"/>
    <property type="match status" value="1"/>
</dbReference>
<proteinExistence type="inferred from homology"/>
<feature type="region of interest" description="Disordered" evidence="9">
    <location>
        <begin position="15"/>
        <end position="45"/>
    </location>
</feature>
<accession>A0A5C1Q0F7</accession>
<feature type="binding site" evidence="8">
    <location>
        <position position="150"/>
    </location>
    <ligand>
        <name>Mg(2+)</name>
        <dbReference type="ChEBI" id="CHEBI:18420"/>
    </ligand>
</feature>
<keyword evidence="3 8" id="KW-0540">Nuclease</keyword>
<dbReference type="EMBL" id="CP035708">
    <property type="protein sequence ID" value="QEN01117.1"/>
    <property type="molecule type" value="Genomic_DNA"/>
</dbReference>
<reference evidence="10 11" key="1">
    <citation type="submission" date="2019-02" db="EMBL/GenBank/DDBJ databases">
        <title>Complete Genome Sequence and Methylome Analysis of Sphaerotilus natans subsp. sulfidivorans D-507.</title>
        <authorList>
            <person name="Fomenkov A."/>
            <person name="Gridneva E."/>
            <person name="Smolyakov D."/>
            <person name="Dubinina G."/>
            <person name="Vincze T."/>
            <person name="Grabovich M."/>
            <person name="Roberts R.J."/>
        </authorList>
    </citation>
    <scope>NUCLEOTIDE SEQUENCE [LARGE SCALE GENOMIC DNA]</scope>
    <source>
        <strain evidence="10 11">D-507</strain>
    </source>
</reference>
<evidence type="ECO:0000256" key="1">
    <source>
        <dbReference type="ARBA" id="ARBA00001946"/>
    </source>
</evidence>
<dbReference type="AlphaFoldDB" id="A0A5C1Q0F7"/>
<comment type="similarity">
    <text evidence="7 8">Belongs to the PINc/VapC protein family.</text>
</comment>
<dbReference type="GO" id="GO:0000287">
    <property type="term" value="F:magnesium ion binding"/>
    <property type="evidence" value="ECO:0007669"/>
    <property type="project" value="UniProtKB-UniRule"/>
</dbReference>
<evidence type="ECO:0000256" key="9">
    <source>
        <dbReference type="SAM" id="MobiDB-lite"/>
    </source>
</evidence>
<evidence type="ECO:0000256" key="3">
    <source>
        <dbReference type="ARBA" id="ARBA00022722"/>
    </source>
</evidence>
<dbReference type="GO" id="GO:0004540">
    <property type="term" value="F:RNA nuclease activity"/>
    <property type="evidence" value="ECO:0007669"/>
    <property type="project" value="InterPro"/>
</dbReference>
<organism evidence="10 11">
    <name type="scientific">Sphaerotilus sulfidivorans</name>
    <dbReference type="NCBI Taxonomy" id="639200"/>
    <lineage>
        <taxon>Bacteria</taxon>
        <taxon>Pseudomonadati</taxon>
        <taxon>Pseudomonadota</taxon>
        <taxon>Betaproteobacteria</taxon>
        <taxon>Burkholderiales</taxon>
        <taxon>Sphaerotilaceae</taxon>
        <taxon>Sphaerotilus</taxon>
    </lineage>
</organism>
<dbReference type="OrthoDB" id="532510at2"/>
<keyword evidence="2 8" id="KW-1277">Toxin-antitoxin system</keyword>
<name>A0A5C1Q0F7_9BURK</name>
<dbReference type="KEGG" id="snn:EWH46_10275"/>
<dbReference type="InterPro" id="IPR050556">
    <property type="entry name" value="Type_II_TA_system_RNase"/>
</dbReference>
<evidence type="ECO:0000256" key="8">
    <source>
        <dbReference type="HAMAP-Rule" id="MF_00265"/>
    </source>
</evidence>
<protein>
    <recommendedName>
        <fullName evidence="8">Ribonuclease VapC</fullName>
        <shortName evidence="8">RNase VapC</shortName>
        <ecNumber evidence="8">3.1.-.-</ecNumber>
    </recommendedName>
    <alternativeName>
        <fullName evidence="8">Toxin VapC</fullName>
    </alternativeName>
</protein>
<dbReference type="PANTHER" id="PTHR33653:SF1">
    <property type="entry name" value="RIBONUCLEASE VAPC2"/>
    <property type="match status" value="1"/>
</dbReference>
<keyword evidence="4 8" id="KW-0479">Metal-binding</keyword>
<dbReference type="InterPro" id="IPR002716">
    <property type="entry name" value="PIN_dom"/>
</dbReference>
<evidence type="ECO:0000313" key="11">
    <source>
        <dbReference type="Proteomes" id="UP000323522"/>
    </source>
</evidence>
<sequence>MSIWSSSACRSLRRSVCAPPRRPPHRRQATGSSSPGCSRTRRTGTAIRRPCRRRCAVSGIDHLLDTNVVIGLLKGAEPALALMQQSGLIMARTGVSQITRMELLGFPALSAHEEQAARAFLSCCEVVRLSDDIESEAIRLRRHGGLKLPDAIVAATARVCGARLLTQDQRLARVMQDLP</sequence>
<dbReference type="Pfam" id="PF01850">
    <property type="entry name" value="PIN"/>
    <property type="match status" value="1"/>
</dbReference>
<dbReference type="InterPro" id="IPR022907">
    <property type="entry name" value="VapC_family"/>
</dbReference>
<keyword evidence="5 8" id="KW-0378">Hydrolase</keyword>
<dbReference type="InterPro" id="IPR029060">
    <property type="entry name" value="PIN-like_dom_sf"/>
</dbReference>
<evidence type="ECO:0000256" key="5">
    <source>
        <dbReference type="ARBA" id="ARBA00022801"/>
    </source>
</evidence>
<gene>
    <name evidence="8" type="primary">vapC</name>
    <name evidence="10" type="ORF">EWH46_10275</name>
</gene>
<comment type="cofactor">
    <cofactor evidence="1 8">
        <name>Mg(2+)</name>
        <dbReference type="ChEBI" id="CHEBI:18420"/>
    </cofactor>
</comment>
<dbReference type="GO" id="GO:0016787">
    <property type="term" value="F:hydrolase activity"/>
    <property type="evidence" value="ECO:0007669"/>
    <property type="project" value="UniProtKB-KW"/>
</dbReference>
<dbReference type="PANTHER" id="PTHR33653">
    <property type="entry name" value="RIBONUCLEASE VAPC2"/>
    <property type="match status" value="1"/>
</dbReference>
<keyword evidence="6 8" id="KW-0460">Magnesium</keyword>